<dbReference type="GO" id="GO:0008270">
    <property type="term" value="F:zinc ion binding"/>
    <property type="evidence" value="ECO:0007669"/>
    <property type="project" value="UniProtKB-UniRule"/>
</dbReference>
<keyword evidence="1" id="KW-0862">Zinc</keyword>
<keyword evidence="1" id="KW-0479">Metal-binding</keyword>
<reference evidence="5" key="1">
    <citation type="submission" date="2023-07" db="EMBL/GenBank/DDBJ databases">
        <title>Chromosome-level genome assembly of Artemia franciscana.</title>
        <authorList>
            <person name="Jo E."/>
        </authorList>
    </citation>
    <scope>NUCLEOTIDE SEQUENCE</scope>
    <source>
        <tissue evidence="5">Whole body</tissue>
    </source>
</reference>
<keyword evidence="6" id="KW-1185">Reference proteome</keyword>
<keyword evidence="1" id="KW-0808">Transferase</keyword>
<dbReference type="Pfam" id="PF18995">
    <property type="entry name" value="PRT6_C"/>
    <property type="match status" value="1"/>
</dbReference>
<dbReference type="CDD" id="cd16483">
    <property type="entry name" value="RING-H2_UBR3"/>
    <property type="match status" value="1"/>
</dbReference>
<comment type="similarity">
    <text evidence="1">Belongs to the E3 ubiquitin-protein ligase UBR1-like family.</text>
</comment>
<gene>
    <name evidence="5" type="ORF">QYM36_008099</name>
</gene>
<dbReference type="GO" id="GO:0061630">
    <property type="term" value="F:ubiquitin protein ligase activity"/>
    <property type="evidence" value="ECO:0007669"/>
    <property type="project" value="UniProtKB-UniRule"/>
</dbReference>
<evidence type="ECO:0000259" key="3">
    <source>
        <dbReference type="Pfam" id="PF18995"/>
    </source>
</evidence>
<dbReference type="GO" id="GO:0000151">
    <property type="term" value="C:ubiquitin ligase complex"/>
    <property type="evidence" value="ECO:0007669"/>
    <property type="project" value="TreeGrafter"/>
</dbReference>
<dbReference type="AlphaFoldDB" id="A0AA88IG34"/>
<feature type="region of interest" description="Disordered" evidence="2">
    <location>
        <begin position="504"/>
        <end position="526"/>
    </location>
</feature>
<dbReference type="Pfam" id="PF22960">
    <property type="entry name" value="WHD_UBR1"/>
    <property type="match status" value="1"/>
</dbReference>
<feature type="non-terminal residue" evidence="5">
    <location>
        <position position="1240"/>
    </location>
</feature>
<feature type="compositionally biased region" description="Polar residues" evidence="2">
    <location>
        <begin position="342"/>
        <end position="358"/>
    </location>
</feature>
<comment type="function">
    <text evidence="1">Ubiquitin ligase protein which is a component of the N-end rule pathway. Recognizes and binds to proteins bearing specific N-terminal residues that are destabilizing according to the N-end rule, leading to their ubiquitination and subsequent degradation.</text>
</comment>
<proteinExistence type="inferred from homology"/>
<keyword evidence="1" id="KW-0863">Zinc-finger</keyword>
<evidence type="ECO:0000313" key="5">
    <source>
        <dbReference type="EMBL" id="KAK2727488.1"/>
    </source>
</evidence>
<dbReference type="GO" id="GO:0071596">
    <property type="term" value="P:ubiquitin-dependent protein catabolic process via the N-end rule pathway"/>
    <property type="evidence" value="ECO:0007669"/>
    <property type="project" value="UniProtKB-UniRule"/>
</dbReference>
<dbReference type="EC" id="2.3.2.27" evidence="1"/>
<dbReference type="InterPro" id="IPR039164">
    <property type="entry name" value="UBR1-like"/>
</dbReference>
<dbReference type="InterPro" id="IPR044046">
    <property type="entry name" value="E3_ligase_UBR-like_C"/>
</dbReference>
<feature type="region of interest" description="Disordered" evidence="2">
    <location>
        <begin position="568"/>
        <end position="589"/>
    </location>
</feature>
<evidence type="ECO:0000256" key="2">
    <source>
        <dbReference type="SAM" id="MobiDB-lite"/>
    </source>
</evidence>
<accession>A0AA88IG34</accession>
<sequence length="1240" mass="138367">MTYLQCHFGNSMVDADIYLLQLCSTQIKPSTFLMTVIEKFHVLECLSLSPNLRYSYLEPDQEMLMIESCLTFLASLMSIRTYIGKNDSVVFLLEVLSILCMGDKTHSQLLELLPEKCGSPQTKDIDAFLTEVADYKAPAFEASGTLQQGMYVPKAEVWEKLYDPIYVLLRAVHRREFQSSMDRFTEYIHQTNRYKGKVLWPPFRPPSEVHPSHIDPRVILTSSTFVAFSLVILEKFLTNSNAVSEQALSFCIYLLDMGVSYFGSQQHSGQELMVTSDNETDEFVDMKFNDWFPTEHLPDNLCKTVDKVVLQEVTTVSFQSSDGGEMYEESSDADMDVSEITSEVADQSAGSSQPQSNLLALEGQPSSSSLIPALSSIPSSVSSSSISRRALMAGNELVPMSNTAGLALIRTSGPNGDTYRPVGTIPALAAGNEVVLSESVSSEPIYNTGRQAMTYIPMASLGSRSEGTSSLPPAIFGSSQQEKVDVNANVISLLLKIHTKLSGVNDSYSPPPEQQSTSEEDQNDSCIGDGPFFLGKLLDKIWKLDEKCRNCINESRRTIWPRTQEMIDQETREKEAKEKEERKRKAKERQQKLMAEFASKQKSFIDKYKAMETEPIVEEVVQVEDTESVMIQRREEYDCVICNQTSPSTSERPMCLVILTQSTSTAGHRRCAEPEPGNAEGLKPQTTWVLPLKDQDKDILKKSLTLGSEMEKKIDKLKQHFDEESWLLSVNNGWEGGVYIQTCGHHLHIDCHKSYVQSLRTSQRSTTLATDKGEYSCPLCRQQSNAALPLAPELGDVMTLVSSQQVAPNVLARMIHGFLVEEPAIPPSQLGEAMAKAMEDITSTTYARYRQSSRTGSSSGGPASFFMFVNSVARQSLEVELVMRGDSVTGPPLSKFQSMMVPKHRKSCFVPLVHVLALHSKILRTQQHNAVWSKVTGIPAEVKSTTLLPAPVNEVPLLLRDAVALVLQFVLVLPLHLDKVYLSCLISAFYNLVFYQCVAQVICKMSQQKLELIRNSQRDSDNNSTLLKSLRLVLNRIESRVCNKDENSEQIPSSVAELLYDVELELQKMCLPYLRIMSLLMHHFYAEALPQGVTRNETEECVLLLRFLGLISSTGPILTSPGDVLMEVDAPGPSTSEETASSSSSITVNSLQRTKASIVKASSCEGTKLSSDPVFFVTSEAIKWICEPEESIRALNTWFGEFNMFAQRSQSTARWLMLSYKPWCSPKLLELPHSYDPLFQ</sequence>
<dbReference type="GO" id="GO:0005737">
    <property type="term" value="C:cytoplasm"/>
    <property type="evidence" value="ECO:0007669"/>
    <property type="project" value="TreeGrafter"/>
</dbReference>
<dbReference type="PANTHER" id="PTHR21497">
    <property type="entry name" value="UBIQUITIN LIGASE E3 ALPHA-RELATED"/>
    <property type="match status" value="1"/>
</dbReference>
<dbReference type="GO" id="GO:0016567">
    <property type="term" value="P:protein ubiquitination"/>
    <property type="evidence" value="ECO:0007669"/>
    <property type="project" value="UniProtKB-UniRule"/>
</dbReference>
<dbReference type="Proteomes" id="UP001187531">
    <property type="component" value="Unassembled WGS sequence"/>
</dbReference>
<dbReference type="InterPro" id="IPR055194">
    <property type="entry name" value="UBR1-like_WH"/>
</dbReference>
<feature type="domain" description="E3 ubiquitin-protein ligase UBR1-like winged-helix" evidence="4">
    <location>
        <begin position="94"/>
        <end position="185"/>
    </location>
</feature>
<feature type="region of interest" description="Disordered" evidence="2">
    <location>
        <begin position="342"/>
        <end position="364"/>
    </location>
</feature>
<feature type="domain" description="E3 ubiquitin-protein ligase UBR-like C-terminal" evidence="3">
    <location>
        <begin position="844"/>
        <end position="1240"/>
    </location>
</feature>
<evidence type="ECO:0000313" key="6">
    <source>
        <dbReference type="Proteomes" id="UP001187531"/>
    </source>
</evidence>
<evidence type="ECO:0000256" key="1">
    <source>
        <dbReference type="RuleBase" id="RU366018"/>
    </source>
</evidence>
<organism evidence="5 6">
    <name type="scientific">Artemia franciscana</name>
    <name type="common">Brine shrimp</name>
    <name type="synonym">Artemia sanfranciscana</name>
    <dbReference type="NCBI Taxonomy" id="6661"/>
    <lineage>
        <taxon>Eukaryota</taxon>
        <taxon>Metazoa</taxon>
        <taxon>Ecdysozoa</taxon>
        <taxon>Arthropoda</taxon>
        <taxon>Crustacea</taxon>
        <taxon>Branchiopoda</taxon>
        <taxon>Anostraca</taxon>
        <taxon>Artemiidae</taxon>
        <taxon>Artemia</taxon>
    </lineage>
</organism>
<dbReference type="PANTHER" id="PTHR21497:SF39">
    <property type="entry name" value="E3 UBIQUITIN-PROTEIN LIGASE UBR3"/>
    <property type="match status" value="1"/>
</dbReference>
<evidence type="ECO:0000259" key="4">
    <source>
        <dbReference type="Pfam" id="PF22960"/>
    </source>
</evidence>
<comment type="pathway">
    <text evidence="1">Protein modification; protein ubiquitination.</text>
</comment>
<comment type="catalytic activity">
    <reaction evidence="1">
        <text>S-ubiquitinyl-[E2 ubiquitin-conjugating enzyme]-L-cysteine + [acceptor protein]-L-lysine = [E2 ubiquitin-conjugating enzyme]-L-cysteine + N(6)-ubiquitinyl-[acceptor protein]-L-lysine.</text>
        <dbReference type="EC" id="2.3.2.27"/>
    </reaction>
</comment>
<feature type="compositionally biased region" description="Basic and acidic residues" evidence="2">
    <location>
        <begin position="569"/>
        <end position="589"/>
    </location>
</feature>
<protein>
    <recommendedName>
        <fullName evidence="1">E3 ubiquitin-protein ligase</fullName>
        <ecNumber evidence="1">2.3.2.27</ecNumber>
    </recommendedName>
</protein>
<name>A0AA88IG34_ARTSF</name>
<comment type="caution">
    <text evidence="5">The sequence shown here is derived from an EMBL/GenBank/DDBJ whole genome shotgun (WGS) entry which is preliminary data.</text>
</comment>
<keyword evidence="1" id="KW-0833">Ubl conjugation pathway</keyword>
<dbReference type="SUPFAM" id="SSF57850">
    <property type="entry name" value="RING/U-box"/>
    <property type="match status" value="1"/>
</dbReference>
<dbReference type="EMBL" id="JAVRJZ010000001">
    <property type="protein sequence ID" value="KAK2727488.1"/>
    <property type="molecule type" value="Genomic_DNA"/>
</dbReference>